<proteinExistence type="predicted"/>
<feature type="domain" description="C-JID" evidence="4">
    <location>
        <begin position="1460"/>
        <end position="1610"/>
    </location>
</feature>
<evidence type="ECO:0000256" key="1">
    <source>
        <dbReference type="ARBA" id="ARBA00022614"/>
    </source>
</evidence>
<feature type="compositionally biased region" description="Basic and acidic residues" evidence="3">
    <location>
        <begin position="279"/>
        <end position="288"/>
    </location>
</feature>
<gene>
    <name evidence="5" type="ORF">M0R45_034594</name>
</gene>
<feature type="region of interest" description="Disordered" evidence="3">
    <location>
        <begin position="1631"/>
        <end position="1678"/>
    </location>
</feature>
<name>A0AAW1VUY8_RUBAR</name>
<feature type="region of interest" description="Disordered" evidence="3">
    <location>
        <begin position="1080"/>
        <end position="1101"/>
    </location>
</feature>
<feature type="domain" description="C-JID" evidence="4">
    <location>
        <begin position="918"/>
        <end position="1059"/>
    </location>
</feature>
<feature type="region of interest" description="Disordered" evidence="3">
    <location>
        <begin position="1128"/>
        <end position="1156"/>
    </location>
</feature>
<feature type="compositionally biased region" description="Polar residues" evidence="3">
    <location>
        <begin position="1137"/>
        <end position="1153"/>
    </location>
</feature>
<evidence type="ECO:0000256" key="2">
    <source>
        <dbReference type="ARBA" id="ARBA00022737"/>
    </source>
</evidence>
<dbReference type="EMBL" id="JBEDUW010000007">
    <property type="protein sequence ID" value="KAK9910639.1"/>
    <property type="molecule type" value="Genomic_DNA"/>
</dbReference>
<organism evidence="5 6">
    <name type="scientific">Rubus argutus</name>
    <name type="common">Southern blackberry</name>
    <dbReference type="NCBI Taxonomy" id="59490"/>
    <lineage>
        <taxon>Eukaryota</taxon>
        <taxon>Viridiplantae</taxon>
        <taxon>Streptophyta</taxon>
        <taxon>Embryophyta</taxon>
        <taxon>Tracheophyta</taxon>
        <taxon>Spermatophyta</taxon>
        <taxon>Magnoliopsida</taxon>
        <taxon>eudicotyledons</taxon>
        <taxon>Gunneridae</taxon>
        <taxon>Pentapetalae</taxon>
        <taxon>rosids</taxon>
        <taxon>fabids</taxon>
        <taxon>Rosales</taxon>
        <taxon>Rosaceae</taxon>
        <taxon>Rosoideae</taxon>
        <taxon>Rosoideae incertae sedis</taxon>
        <taxon>Rubus</taxon>
    </lineage>
</organism>
<keyword evidence="6" id="KW-1185">Reference proteome</keyword>
<feature type="region of interest" description="Disordered" evidence="3">
    <location>
        <begin position="222"/>
        <end position="251"/>
    </location>
</feature>
<dbReference type="InterPro" id="IPR045344">
    <property type="entry name" value="C-JID"/>
</dbReference>
<reference evidence="5 6" key="1">
    <citation type="journal article" date="2023" name="G3 (Bethesda)">
        <title>A chromosome-length genome assembly and annotation of blackberry (Rubus argutus, cv. 'Hillquist').</title>
        <authorList>
            <person name="Bruna T."/>
            <person name="Aryal R."/>
            <person name="Dudchenko O."/>
            <person name="Sargent D.J."/>
            <person name="Mead D."/>
            <person name="Buti M."/>
            <person name="Cavallini A."/>
            <person name="Hytonen T."/>
            <person name="Andres J."/>
            <person name="Pham M."/>
            <person name="Weisz D."/>
            <person name="Mascagni F."/>
            <person name="Usai G."/>
            <person name="Natali L."/>
            <person name="Bassil N."/>
            <person name="Fernandez G.E."/>
            <person name="Lomsadze A."/>
            <person name="Armour M."/>
            <person name="Olukolu B."/>
            <person name="Poorten T."/>
            <person name="Britton C."/>
            <person name="Davik J."/>
            <person name="Ashrafi H."/>
            <person name="Aiden E.L."/>
            <person name="Borodovsky M."/>
            <person name="Worthington M."/>
        </authorList>
    </citation>
    <scope>NUCLEOTIDE SEQUENCE [LARGE SCALE GENOMIC DNA]</scope>
    <source>
        <strain evidence="5">PI 553951</strain>
    </source>
</reference>
<dbReference type="Pfam" id="PF20160">
    <property type="entry name" value="C-JID"/>
    <property type="match status" value="3"/>
</dbReference>
<keyword evidence="1" id="KW-0433">Leucine-rich repeat</keyword>
<keyword evidence="2" id="KW-0677">Repeat</keyword>
<feature type="compositionally biased region" description="Basic and acidic residues" evidence="3">
    <location>
        <begin position="1638"/>
        <end position="1650"/>
    </location>
</feature>
<protein>
    <recommendedName>
        <fullName evidence="4">C-JID domain-containing protein</fullName>
    </recommendedName>
</protein>
<evidence type="ECO:0000256" key="3">
    <source>
        <dbReference type="SAM" id="MobiDB-lite"/>
    </source>
</evidence>
<dbReference type="Proteomes" id="UP001457282">
    <property type="component" value="Unassembled WGS sequence"/>
</dbReference>
<accession>A0AAW1VUY8</accession>
<feature type="compositionally biased region" description="Acidic residues" evidence="3">
    <location>
        <begin position="239"/>
        <end position="250"/>
    </location>
</feature>
<comment type="caution">
    <text evidence="5">The sequence shown here is derived from an EMBL/GenBank/DDBJ whole genome shotgun (WGS) entry which is preliminary data.</text>
</comment>
<sequence length="1713" mass="193863">MVELGWRRRQAGKGALGLLEGHREVGGRGQWGRRELELNYAREGLGVAVVNTAAGQGCCGGAALDCSSGDEAGREERKLQRIPVSEQHLLRRHLQKFYEDIIYKAQYHENMESTSATISALQVKYSCNYSCRLSTCGGPDDDCFLLECKLMDHDYVGSFRHWVYIPGGLFAERLNKRSVRAQVIINRPGVEVKACGASLIYPGGVAEFIWNLNLRDEFPSHMRNVSSGEQKDNPNDQNNEQEEEEEEETAEEYRYMLELKHVPIEENARIFLFDSKKRNEPSLDHDASRTGSSTQVPHQRLERPESNDQSNVQEQITNSQFTPVAESGCASVTRDNSTSTKIVGDQLIKKIESFLEGLFEPRGKARIDEIGFIFSLEAPISCWFNCQSIGNMFLPEKRIGSIVGLPLPPELYNNKEWVGFSLCVSFTLPPGVWHEKSCCFFRCSLYTDDGYSLCLLKLWSYGEDKFMGPHRLLVIHIPRRQLGEQWKKCGSIVATFFSDDSLTPSVEAKMCGIRVVYEQDLKGLIQTITECTITSSPAVYYGLARSYVQEKSENLYVLALMNNNLIDAAESSQRRLSTLQEPLRDSEFTSDQPIYLEIQALTPYIPLKNKDSVVEWKRYLEFVLGRFFVSSADLRVRLTFENCACSFSIYCNPYSGIFLQKEIPEWFTPQYTCSESIVSKLPPNLENDINFLGLIVCAAFSVHASEADVLNYMISGLYPQLTCHFQYSSSDQSWGVRAPIVGTSCSPINNFMWLYRRGFIWQQYISPDLLKDVRREDTSVKVSFRIDSISSQVLGVQKCSFRILYKQDALKFMQTMIQSFTSFFDNEDVIRAYLVDYPVDYNQDGTTCSFVEQESYGTRSSLGESQHVRTKTELISKGETSGIGKQFPPVHLDSWRKRLLDQNQLLDFDRSSIYNCCFPPNEIVDWFGHNSNGPSVAIPLPPNSTDWIGLALCAYFAVLDCQTSNLNSLNSAIPHHLTCYFETETDRDSPEPLHAYCTSNEEFQWLHLGGFLWLSYIPRTWFLDYHQLNKCTNLMATIASDGQGLEVLKCGLRLLYQHDEPEFKETIMRCKRLLSFDHNNRKNKQHSGQSGETGSSGGNSVIAQTHNEIKGKGSSDVSAVERDSYGTTTIFPGELSGKSNHQLELGASSTSPQERGKSHLMQLITGNVVEERGPDPEPIAFLIEPSASTDSSATKIKGVLSRNIESSLEELFQGDNARNSHCQFFLSPTVGPIMPWFSHHSIGRLIYVAAPPDLYKDKKWVGISLYVAFTLYPGEGFCWMCSVDGFQAGNTLTSTFKGRAIQFSGSRRGLLFVHIPRARLPEQCNDSTIFANFSSPGASEVIICGIRLVYDEDVKGLVQTITQSTSTSPAVYFSQDDKTDFSSWGQQVPSQKFGKVVLVIHIDGPSSPLTPSNKKATIEWKRNFELLLQCFFRLDLSINLLLGEDVIANCEDLFEATCLFPQKEIPDWFTDNFLTSTYVCPLPDDLESDNNWMGFVVCAAFSVHPHPTDVGNYKDSQLTSRINCNIRCSTSDSSLTWSERHSLVCVKANNKFIWLSRRGFIFLRFIPCRAIKMVMMNKSHRQLEVSFESSSPALAVQKCSLRFFYKQDVQEYKQTMIQCFASVFENLDHSQPYNEEDDSRHNKEPIHEDDQIGSVGSTILSEDTQPETKTRVSVPQSETSENSFNRFNSILFEPHLYNKKTTVIFADFRGWEE</sequence>
<feature type="compositionally biased region" description="Polar residues" evidence="3">
    <location>
        <begin position="1654"/>
        <end position="1663"/>
    </location>
</feature>
<evidence type="ECO:0000313" key="5">
    <source>
        <dbReference type="EMBL" id="KAK9910639.1"/>
    </source>
</evidence>
<evidence type="ECO:0000313" key="6">
    <source>
        <dbReference type="Proteomes" id="UP001457282"/>
    </source>
</evidence>
<feature type="region of interest" description="Disordered" evidence="3">
    <location>
        <begin position="279"/>
        <end position="332"/>
    </location>
</feature>
<evidence type="ECO:0000259" key="4">
    <source>
        <dbReference type="Pfam" id="PF20160"/>
    </source>
</evidence>
<feature type="compositionally biased region" description="Polar residues" evidence="3">
    <location>
        <begin position="307"/>
        <end position="322"/>
    </location>
</feature>
<feature type="domain" description="C-JID" evidence="4">
    <location>
        <begin position="660"/>
        <end position="808"/>
    </location>
</feature>